<reference evidence="2" key="1">
    <citation type="journal article" date="2020" name="Stud. Mycol.">
        <title>101 Dothideomycetes genomes: a test case for predicting lifestyles and emergence of pathogens.</title>
        <authorList>
            <person name="Haridas S."/>
            <person name="Albert R."/>
            <person name="Binder M."/>
            <person name="Bloem J."/>
            <person name="Labutti K."/>
            <person name="Salamov A."/>
            <person name="Andreopoulos B."/>
            <person name="Baker S."/>
            <person name="Barry K."/>
            <person name="Bills G."/>
            <person name="Bluhm B."/>
            <person name="Cannon C."/>
            <person name="Castanera R."/>
            <person name="Culley D."/>
            <person name="Daum C."/>
            <person name="Ezra D."/>
            <person name="Gonzalez J."/>
            <person name="Henrissat B."/>
            <person name="Kuo A."/>
            <person name="Liang C."/>
            <person name="Lipzen A."/>
            <person name="Lutzoni F."/>
            <person name="Magnuson J."/>
            <person name="Mondo S."/>
            <person name="Nolan M."/>
            <person name="Ohm R."/>
            <person name="Pangilinan J."/>
            <person name="Park H.-J."/>
            <person name="Ramirez L."/>
            <person name="Alfaro M."/>
            <person name="Sun H."/>
            <person name="Tritt A."/>
            <person name="Yoshinaga Y."/>
            <person name="Zwiers L.-H."/>
            <person name="Turgeon B."/>
            <person name="Goodwin S."/>
            <person name="Spatafora J."/>
            <person name="Crous P."/>
            <person name="Grigoriev I."/>
        </authorList>
    </citation>
    <scope>NUCLEOTIDE SEQUENCE</scope>
    <source>
        <strain evidence="2">CBS 207.26</strain>
    </source>
</reference>
<evidence type="ECO:0000256" key="1">
    <source>
        <dbReference type="SAM" id="MobiDB-lite"/>
    </source>
</evidence>
<protein>
    <recommendedName>
        <fullName evidence="4">BZIP domain-containing protein</fullName>
    </recommendedName>
</protein>
<keyword evidence="3" id="KW-1185">Reference proteome</keyword>
<sequence>MDGRPALVPSHQEKNSERASRVRDNKRRHRARQKEYVLDLERRLADAREQGIQATKEVQFAAQRVARENAKLRDLLRQTGYTDNAIDTWVGEHGCLYGEERHQLMVESMSEKNVQKVPSTPEPQTGKKLEAQNVSVRERELDPMKTSESGECLTKSSPRSVESHSEKSDVAPTKVCTGTCTKASSLSGYPDGTRAPCKLLTLLAKNPTADITQVPLSTQSDKQLCKTSKPEDYSSDGVECSTAYKMLMQYATSDEKMDKIAAALESGCTPSAAGGCKVKKSVVWTVLDEECT</sequence>
<accession>A0A6A6EEI2</accession>
<gene>
    <name evidence="2" type="ORF">K469DRAFT_703135</name>
</gene>
<dbReference type="PANTHER" id="PTHR42070:SF1">
    <property type="entry name" value="FILAMENT ASSOCIATED PROTEIN, PUTATIVE (AFU_ORTHOLOGUE AFUA_8G06630)-RELATED"/>
    <property type="match status" value="1"/>
</dbReference>
<evidence type="ECO:0000313" key="2">
    <source>
        <dbReference type="EMBL" id="KAF2188550.1"/>
    </source>
</evidence>
<feature type="compositionally biased region" description="Basic and acidic residues" evidence="1">
    <location>
        <begin position="11"/>
        <end position="23"/>
    </location>
</feature>
<dbReference type="AlphaFoldDB" id="A0A6A6EEI2"/>
<feature type="compositionally biased region" description="Polar residues" evidence="1">
    <location>
        <begin position="146"/>
        <end position="160"/>
    </location>
</feature>
<evidence type="ECO:0008006" key="4">
    <source>
        <dbReference type="Google" id="ProtNLM"/>
    </source>
</evidence>
<evidence type="ECO:0000313" key="3">
    <source>
        <dbReference type="Proteomes" id="UP000800200"/>
    </source>
</evidence>
<dbReference type="PANTHER" id="PTHR42070">
    <property type="entry name" value="FILAMENT ASSOCIATED PROTEIN, PUTATIVE (AFU_ORTHOLOGUE AFUA_8G06630)-RELATED"/>
    <property type="match status" value="1"/>
</dbReference>
<name>A0A6A6EEI2_9PEZI</name>
<dbReference type="EMBL" id="ML994623">
    <property type="protein sequence ID" value="KAF2188550.1"/>
    <property type="molecule type" value="Genomic_DNA"/>
</dbReference>
<feature type="region of interest" description="Disordered" evidence="1">
    <location>
        <begin position="137"/>
        <end position="168"/>
    </location>
</feature>
<proteinExistence type="predicted"/>
<dbReference type="OrthoDB" id="4505928at2759"/>
<dbReference type="Proteomes" id="UP000800200">
    <property type="component" value="Unassembled WGS sequence"/>
</dbReference>
<feature type="region of interest" description="Disordered" evidence="1">
    <location>
        <begin position="1"/>
        <end position="32"/>
    </location>
</feature>
<organism evidence="2 3">
    <name type="scientific">Zopfia rhizophila CBS 207.26</name>
    <dbReference type="NCBI Taxonomy" id="1314779"/>
    <lineage>
        <taxon>Eukaryota</taxon>
        <taxon>Fungi</taxon>
        <taxon>Dikarya</taxon>
        <taxon>Ascomycota</taxon>
        <taxon>Pezizomycotina</taxon>
        <taxon>Dothideomycetes</taxon>
        <taxon>Dothideomycetes incertae sedis</taxon>
        <taxon>Zopfiaceae</taxon>
        <taxon>Zopfia</taxon>
    </lineage>
</organism>
<dbReference type="CDD" id="cd14688">
    <property type="entry name" value="bZIP_YAP"/>
    <property type="match status" value="1"/>
</dbReference>